<sequence>MAERIYLSPPDVGELEEAHVLAAMRSGWVAPVGPDVDAFEIEVARRVGVDHAVAVNSGTAALHLALLALGIGPHHRVLVPTLTFVATANVVRYVGAEPVFVDCDPGTGNVDPALVAELVAQRGRHTRALAAVLTVDLYGSCAEYRSLLPICEAAGLPVVADAAESFGSVHGGRAAGSFGRVAALSFNGNKIITTSGGGMLLTDDAATADRARHLARQARVPGRQFDHTDVGYQYQLSNLLAAMGRAQLHRANDMMARRREIREGYAKLFAAVPGVRLLGAEDRHSNCWLTAMVVDAGLAGWSADLLGEHLERHDIEARPLFKPLHLLAPYAGSDGLITGSAERLFRTGLVLPSGSALTEGQVDRVHAAISTFLEDRG</sequence>
<reference evidence="5 6" key="1">
    <citation type="submission" date="2020-03" db="EMBL/GenBank/DDBJ databases">
        <title>Whole genome shotgun sequence of Phytohabitans rumicis NBRC 108638.</title>
        <authorList>
            <person name="Komaki H."/>
            <person name="Tamura T."/>
        </authorList>
    </citation>
    <scope>NUCLEOTIDE SEQUENCE [LARGE SCALE GENOMIC DNA]</scope>
    <source>
        <strain evidence="5 6">NBRC 108638</strain>
    </source>
</reference>
<keyword evidence="3 4" id="KW-0663">Pyridoxal phosphate</keyword>
<dbReference type="Proteomes" id="UP000482960">
    <property type="component" value="Unassembled WGS sequence"/>
</dbReference>
<comment type="caution">
    <text evidence="5">The sequence shown here is derived from an EMBL/GenBank/DDBJ whole genome shotgun (WGS) entry which is preliminary data.</text>
</comment>
<evidence type="ECO:0000256" key="3">
    <source>
        <dbReference type="PIRSR" id="PIRSR000390-2"/>
    </source>
</evidence>
<dbReference type="GO" id="GO:0030170">
    <property type="term" value="F:pyridoxal phosphate binding"/>
    <property type="evidence" value="ECO:0007669"/>
    <property type="project" value="TreeGrafter"/>
</dbReference>
<proteinExistence type="inferred from homology"/>
<accession>A0A6V8KSX2</accession>
<evidence type="ECO:0000256" key="1">
    <source>
        <dbReference type="ARBA" id="ARBA00001933"/>
    </source>
</evidence>
<evidence type="ECO:0000313" key="5">
    <source>
        <dbReference type="EMBL" id="GFJ88242.1"/>
    </source>
</evidence>
<evidence type="ECO:0000256" key="2">
    <source>
        <dbReference type="PIRSR" id="PIRSR000390-1"/>
    </source>
</evidence>
<dbReference type="Gene3D" id="3.40.640.10">
    <property type="entry name" value="Type I PLP-dependent aspartate aminotransferase-like (Major domain)"/>
    <property type="match status" value="1"/>
</dbReference>
<dbReference type="GO" id="GO:0000271">
    <property type="term" value="P:polysaccharide biosynthetic process"/>
    <property type="evidence" value="ECO:0007669"/>
    <property type="project" value="TreeGrafter"/>
</dbReference>
<dbReference type="EMBL" id="BLPG01000001">
    <property type="protein sequence ID" value="GFJ88242.1"/>
    <property type="molecule type" value="Genomic_DNA"/>
</dbReference>
<dbReference type="PANTHER" id="PTHR30244">
    <property type="entry name" value="TRANSAMINASE"/>
    <property type="match status" value="1"/>
</dbReference>
<dbReference type="Gene3D" id="3.90.1150.10">
    <property type="entry name" value="Aspartate Aminotransferase, domain 1"/>
    <property type="match status" value="1"/>
</dbReference>
<dbReference type="CDD" id="cd00616">
    <property type="entry name" value="AHBA_syn"/>
    <property type="match status" value="1"/>
</dbReference>
<name>A0A6V8KSX2_9ACTN</name>
<feature type="modified residue" description="N6-(pyridoxal phosphate)lysine" evidence="3">
    <location>
        <position position="190"/>
    </location>
</feature>
<dbReference type="SUPFAM" id="SSF53383">
    <property type="entry name" value="PLP-dependent transferases"/>
    <property type="match status" value="1"/>
</dbReference>
<dbReference type="InterPro" id="IPR015422">
    <property type="entry name" value="PyrdxlP-dep_Trfase_small"/>
</dbReference>
<dbReference type="GO" id="GO:0008483">
    <property type="term" value="F:transaminase activity"/>
    <property type="evidence" value="ECO:0007669"/>
    <property type="project" value="TreeGrafter"/>
</dbReference>
<dbReference type="InterPro" id="IPR000653">
    <property type="entry name" value="DegT/StrS_aminotransferase"/>
</dbReference>
<dbReference type="PIRSF" id="PIRSF000390">
    <property type="entry name" value="PLP_StrS"/>
    <property type="match status" value="1"/>
</dbReference>
<protein>
    <submittedName>
        <fullName evidence="5">Pyridoxal-5'-phosphate-dependent protein</fullName>
    </submittedName>
</protein>
<reference evidence="5 6" key="2">
    <citation type="submission" date="2020-03" db="EMBL/GenBank/DDBJ databases">
        <authorList>
            <person name="Ichikawa N."/>
            <person name="Kimura A."/>
            <person name="Kitahashi Y."/>
            <person name="Uohara A."/>
        </authorList>
    </citation>
    <scope>NUCLEOTIDE SEQUENCE [LARGE SCALE GENOMIC DNA]</scope>
    <source>
        <strain evidence="5 6">NBRC 108638</strain>
    </source>
</reference>
<evidence type="ECO:0000313" key="6">
    <source>
        <dbReference type="Proteomes" id="UP000482960"/>
    </source>
</evidence>
<dbReference type="InterPro" id="IPR015424">
    <property type="entry name" value="PyrdxlP-dep_Trfase"/>
</dbReference>
<dbReference type="AlphaFoldDB" id="A0A6V8KSX2"/>
<gene>
    <name evidence="5" type="ORF">Prum_018840</name>
</gene>
<feature type="active site" description="Proton acceptor" evidence="2">
    <location>
        <position position="190"/>
    </location>
</feature>
<organism evidence="5 6">
    <name type="scientific">Phytohabitans rumicis</name>
    <dbReference type="NCBI Taxonomy" id="1076125"/>
    <lineage>
        <taxon>Bacteria</taxon>
        <taxon>Bacillati</taxon>
        <taxon>Actinomycetota</taxon>
        <taxon>Actinomycetes</taxon>
        <taxon>Micromonosporales</taxon>
        <taxon>Micromonosporaceae</taxon>
    </lineage>
</organism>
<comment type="similarity">
    <text evidence="4">Belongs to the DegT/DnrJ/EryC1 family.</text>
</comment>
<dbReference type="InterPro" id="IPR015421">
    <property type="entry name" value="PyrdxlP-dep_Trfase_major"/>
</dbReference>
<dbReference type="Pfam" id="PF01041">
    <property type="entry name" value="DegT_DnrJ_EryC1"/>
    <property type="match status" value="1"/>
</dbReference>
<comment type="cofactor">
    <cofactor evidence="1">
        <name>pyridoxal 5'-phosphate</name>
        <dbReference type="ChEBI" id="CHEBI:597326"/>
    </cofactor>
</comment>
<dbReference type="RefSeq" id="WP_173075519.1">
    <property type="nucleotide sequence ID" value="NZ_BAABJB010000006.1"/>
</dbReference>
<evidence type="ECO:0000256" key="4">
    <source>
        <dbReference type="RuleBase" id="RU004508"/>
    </source>
</evidence>
<dbReference type="PANTHER" id="PTHR30244:SF34">
    <property type="entry name" value="DTDP-4-AMINO-4,6-DIDEOXYGALACTOSE TRANSAMINASE"/>
    <property type="match status" value="1"/>
</dbReference>
<keyword evidence="6" id="KW-1185">Reference proteome</keyword>